<evidence type="ECO:0000256" key="2">
    <source>
        <dbReference type="ARBA" id="ARBA00022679"/>
    </source>
</evidence>
<feature type="domain" description="Protein kinase" evidence="6">
    <location>
        <begin position="1"/>
        <end position="209"/>
    </location>
</feature>
<dbReference type="InParanoid" id="A0A1Q3ANC7"/>
<dbReference type="Gene3D" id="1.10.510.10">
    <property type="entry name" value="Transferase(Phosphotransferase) domain 1"/>
    <property type="match status" value="1"/>
</dbReference>
<dbReference type="InterPro" id="IPR011009">
    <property type="entry name" value="Kinase-like_dom_sf"/>
</dbReference>
<dbReference type="OrthoDB" id="2158884at2759"/>
<reference evidence="8" key="1">
    <citation type="submission" date="2016-04" db="EMBL/GenBank/DDBJ databases">
        <title>Cephalotus genome sequencing.</title>
        <authorList>
            <person name="Fukushima K."/>
            <person name="Hasebe M."/>
            <person name="Fang X."/>
        </authorList>
    </citation>
    <scope>NUCLEOTIDE SEQUENCE [LARGE SCALE GENOMIC DNA]</scope>
    <source>
        <strain evidence="8">cv. St1</strain>
    </source>
</reference>
<dbReference type="GO" id="GO:0004674">
    <property type="term" value="F:protein serine/threonine kinase activity"/>
    <property type="evidence" value="ECO:0007669"/>
    <property type="project" value="UniProtKB-KW"/>
</dbReference>
<keyword evidence="5" id="KW-0067">ATP-binding</keyword>
<sequence length="372" mass="41791">MVYEYMQCNLLQLIQSWKHYFWEVGIVNWWFQILQGLAYMDKQGYFHCNIKPANLLLFNNNIVVKVADFRFLKETNSNPPYSPNVGTLWYKAPELLLELQVYDSKVDMWAVGVTMAELFALRPLFPCTDSADQLYRICQAIGCPSEDTWADGLELARNNNYQLPQLPGVPLSMLIPAASDDAISFISLLCSWDPCKRPTAAQALQHRFFKRCFYIPRHPCLTPTAAPIRRPVVAPVGHPCLTPVVAPIHPCLKPAVAHLGHPCVIPSAVAPIRHPCLRPTIGPIQPRKRINGTNSGTVDATEKLENLKINAPASQCSGQQMQTRAQKDFESTNMYTKPIFNLIQFLPVPEKKVGATSFPPSKGSAPYVWNVF</sequence>
<evidence type="ECO:0000313" key="8">
    <source>
        <dbReference type="Proteomes" id="UP000187406"/>
    </source>
</evidence>
<dbReference type="SUPFAM" id="SSF56112">
    <property type="entry name" value="Protein kinase-like (PK-like)"/>
    <property type="match status" value="1"/>
</dbReference>
<evidence type="ECO:0000256" key="3">
    <source>
        <dbReference type="ARBA" id="ARBA00022741"/>
    </source>
</evidence>
<evidence type="ECO:0000256" key="5">
    <source>
        <dbReference type="ARBA" id="ARBA00022840"/>
    </source>
</evidence>
<dbReference type="PANTHER" id="PTHR24055">
    <property type="entry name" value="MITOGEN-ACTIVATED PROTEIN KINASE"/>
    <property type="match status" value="1"/>
</dbReference>
<dbReference type="EMBL" id="BDDD01000027">
    <property type="protein sequence ID" value="GAV57266.1"/>
    <property type="molecule type" value="Genomic_DNA"/>
</dbReference>
<evidence type="ECO:0000313" key="7">
    <source>
        <dbReference type="EMBL" id="GAV57266.1"/>
    </source>
</evidence>
<dbReference type="STRING" id="3775.A0A1Q3ANC7"/>
<dbReference type="InterPro" id="IPR000719">
    <property type="entry name" value="Prot_kinase_dom"/>
</dbReference>
<organism evidence="7 8">
    <name type="scientific">Cephalotus follicularis</name>
    <name type="common">Albany pitcher plant</name>
    <dbReference type="NCBI Taxonomy" id="3775"/>
    <lineage>
        <taxon>Eukaryota</taxon>
        <taxon>Viridiplantae</taxon>
        <taxon>Streptophyta</taxon>
        <taxon>Embryophyta</taxon>
        <taxon>Tracheophyta</taxon>
        <taxon>Spermatophyta</taxon>
        <taxon>Magnoliopsida</taxon>
        <taxon>eudicotyledons</taxon>
        <taxon>Gunneridae</taxon>
        <taxon>Pentapetalae</taxon>
        <taxon>rosids</taxon>
        <taxon>fabids</taxon>
        <taxon>Oxalidales</taxon>
        <taxon>Cephalotaceae</taxon>
        <taxon>Cephalotus</taxon>
    </lineage>
</organism>
<dbReference type="SMART" id="SM00220">
    <property type="entry name" value="S_TKc"/>
    <property type="match status" value="1"/>
</dbReference>
<dbReference type="InterPro" id="IPR050117">
    <property type="entry name" value="MAPK"/>
</dbReference>
<dbReference type="AlphaFoldDB" id="A0A1Q3ANC7"/>
<keyword evidence="8" id="KW-1185">Reference proteome</keyword>
<dbReference type="PROSITE" id="PS50011">
    <property type="entry name" value="PROTEIN_KINASE_DOM"/>
    <property type="match status" value="1"/>
</dbReference>
<accession>A0A1Q3ANC7</accession>
<evidence type="ECO:0000256" key="4">
    <source>
        <dbReference type="ARBA" id="ARBA00022777"/>
    </source>
</evidence>
<evidence type="ECO:0000256" key="1">
    <source>
        <dbReference type="ARBA" id="ARBA00022527"/>
    </source>
</evidence>
<dbReference type="Proteomes" id="UP000187406">
    <property type="component" value="Unassembled WGS sequence"/>
</dbReference>
<keyword evidence="4 7" id="KW-0418">Kinase</keyword>
<keyword evidence="3" id="KW-0547">Nucleotide-binding</keyword>
<name>A0A1Q3ANC7_CEPFO</name>
<dbReference type="GO" id="GO:0005524">
    <property type="term" value="F:ATP binding"/>
    <property type="evidence" value="ECO:0007669"/>
    <property type="project" value="UniProtKB-KW"/>
</dbReference>
<protein>
    <submittedName>
        <fullName evidence="7">Pkinase domain-containing protein</fullName>
    </submittedName>
</protein>
<comment type="caution">
    <text evidence="7">The sequence shown here is derived from an EMBL/GenBank/DDBJ whole genome shotgun (WGS) entry which is preliminary data.</text>
</comment>
<dbReference type="Pfam" id="PF00069">
    <property type="entry name" value="Pkinase"/>
    <property type="match status" value="1"/>
</dbReference>
<proteinExistence type="predicted"/>
<keyword evidence="2" id="KW-0808">Transferase</keyword>
<gene>
    <name evidence="7" type="ORF">CFOL_v3_00804</name>
</gene>
<keyword evidence="1" id="KW-0723">Serine/threonine-protein kinase</keyword>
<evidence type="ECO:0000259" key="6">
    <source>
        <dbReference type="PROSITE" id="PS50011"/>
    </source>
</evidence>
<dbReference type="FunFam" id="1.10.510.10:FF:000624">
    <property type="entry name" value="Mitogen-activated protein kinase"/>
    <property type="match status" value="1"/>
</dbReference>